<reference evidence="1" key="1">
    <citation type="submission" date="2023-03" db="EMBL/GenBank/DDBJ databases">
        <title>Massive genome expansion in bonnet fungi (Mycena s.s.) driven by repeated elements and novel gene families across ecological guilds.</title>
        <authorList>
            <consortium name="Lawrence Berkeley National Laboratory"/>
            <person name="Harder C.B."/>
            <person name="Miyauchi S."/>
            <person name="Viragh M."/>
            <person name="Kuo A."/>
            <person name="Thoen E."/>
            <person name="Andreopoulos B."/>
            <person name="Lu D."/>
            <person name="Skrede I."/>
            <person name="Drula E."/>
            <person name="Henrissat B."/>
            <person name="Morin E."/>
            <person name="Kohler A."/>
            <person name="Barry K."/>
            <person name="LaButti K."/>
            <person name="Morin E."/>
            <person name="Salamov A."/>
            <person name="Lipzen A."/>
            <person name="Mereny Z."/>
            <person name="Hegedus B."/>
            <person name="Baldrian P."/>
            <person name="Stursova M."/>
            <person name="Weitz H."/>
            <person name="Taylor A."/>
            <person name="Grigoriev I.V."/>
            <person name="Nagy L.G."/>
            <person name="Martin F."/>
            <person name="Kauserud H."/>
        </authorList>
    </citation>
    <scope>NUCLEOTIDE SEQUENCE</scope>
    <source>
        <strain evidence="1">CBHHK173m</strain>
    </source>
</reference>
<organism evidence="1 2">
    <name type="scientific">Mycena belliarum</name>
    <dbReference type="NCBI Taxonomy" id="1033014"/>
    <lineage>
        <taxon>Eukaryota</taxon>
        <taxon>Fungi</taxon>
        <taxon>Dikarya</taxon>
        <taxon>Basidiomycota</taxon>
        <taxon>Agaricomycotina</taxon>
        <taxon>Agaricomycetes</taxon>
        <taxon>Agaricomycetidae</taxon>
        <taxon>Agaricales</taxon>
        <taxon>Marasmiineae</taxon>
        <taxon>Mycenaceae</taxon>
        <taxon>Mycena</taxon>
    </lineage>
</organism>
<dbReference type="Proteomes" id="UP001222325">
    <property type="component" value="Unassembled WGS sequence"/>
</dbReference>
<protein>
    <submittedName>
        <fullName evidence="1">Uncharacterized protein</fullName>
    </submittedName>
</protein>
<name>A0AAD6XK83_9AGAR</name>
<accession>A0AAD6XK83</accession>
<comment type="caution">
    <text evidence="1">The sequence shown here is derived from an EMBL/GenBank/DDBJ whole genome shotgun (WGS) entry which is preliminary data.</text>
</comment>
<keyword evidence="2" id="KW-1185">Reference proteome</keyword>
<gene>
    <name evidence="1" type="ORF">B0H15DRAFT_955810</name>
</gene>
<sequence length="68" mass="7087">MILRTRVLRLTPGAPPLDGSITARPAFRGGVNGLLAETPDDAAGIGEKLDVLRCPSANQIHAQAAAHF</sequence>
<evidence type="ECO:0000313" key="2">
    <source>
        <dbReference type="Proteomes" id="UP001222325"/>
    </source>
</evidence>
<evidence type="ECO:0000313" key="1">
    <source>
        <dbReference type="EMBL" id="KAJ7076286.1"/>
    </source>
</evidence>
<proteinExistence type="predicted"/>
<dbReference type="EMBL" id="JARJCN010000083">
    <property type="protein sequence ID" value="KAJ7076286.1"/>
    <property type="molecule type" value="Genomic_DNA"/>
</dbReference>
<dbReference type="AlphaFoldDB" id="A0AAD6XK83"/>